<dbReference type="SMART" id="SM00421">
    <property type="entry name" value="HTH_LUXR"/>
    <property type="match status" value="1"/>
</dbReference>
<dbReference type="SUPFAM" id="SSF46894">
    <property type="entry name" value="C-terminal effector domain of the bipartite response regulators"/>
    <property type="match status" value="1"/>
</dbReference>
<evidence type="ECO:0000259" key="1">
    <source>
        <dbReference type="PROSITE" id="PS50043"/>
    </source>
</evidence>
<protein>
    <recommendedName>
        <fullName evidence="1">HTH luxR-type domain-containing protein</fullName>
    </recommendedName>
</protein>
<reference evidence="2" key="1">
    <citation type="submission" date="2022-12" db="EMBL/GenBank/DDBJ databases">
        <title>New Phytohabitans aurantiacus sp. RD004123 nov., an actinomycete isolated from soil.</title>
        <authorList>
            <person name="Triningsih D.W."/>
            <person name="Harunari E."/>
            <person name="Igarashi Y."/>
        </authorList>
    </citation>
    <scope>NUCLEOTIDE SEQUENCE</scope>
    <source>
        <strain evidence="2">RD004123</strain>
    </source>
</reference>
<dbReference type="Proteomes" id="UP001144280">
    <property type="component" value="Unassembled WGS sequence"/>
</dbReference>
<proteinExistence type="predicted"/>
<dbReference type="CDD" id="cd06170">
    <property type="entry name" value="LuxR_C_like"/>
    <property type="match status" value="1"/>
</dbReference>
<dbReference type="EMBL" id="BSDI01000007">
    <property type="protein sequence ID" value="GLH96733.1"/>
    <property type="molecule type" value="Genomic_DNA"/>
</dbReference>
<gene>
    <name evidence="2" type="ORF">Pa4123_20070</name>
</gene>
<dbReference type="PROSITE" id="PS50043">
    <property type="entry name" value="HTH_LUXR_2"/>
    <property type="match status" value="1"/>
</dbReference>
<dbReference type="InterPro" id="IPR000792">
    <property type="entry name" value="Tscrpt_reg_LuxR_C"/>
</dbReference>
<dbReference type="Pfam" id="PF00196">
    <property type="entry name" value="GerE"/>
    <property type="match status" value="1"/>
</dbReference>
<dbReference type="InterPro" id="IPR036388">
    <property type="entry name" value="WH-like_DNA-bd_sf"/>
</dbReference>
<comment type="caution">
    <text evidence="2">The sequence shown here is derived from an EMBL/GenBank/DDBJ whole genome shotgun (WGS) entry which is preliminary data.</text>
</comment>
<sequence length="173" mass="18132">MAVMMRAPAAVSLVRYGFSVEADRVYRGLLRRGRGRVAAVAADLGMPVAQVGEALAELAYRGAVAPPDAGQPGWRAEPPDRLLALLNDREGQHPARRPAPPGAGAPRFTPRERALISFLTAGHSDAGAARGLGVSPRTVSSMLRVLMDRLGVGNRFQLGVAVGRLTGGPPTHS</sequence>
<feature type="domain" description="HTH luxR-type" evidence="1">
    <location>
        <begin position="101"/>
        <end position="166"/>
    </location>
</feature>
<evidence type="ECO:0000313" key="3">
    <source>
        <dbReference type="Proteomes" id="UP001144280"/>
    </source>
</evidence>
<dbReference type="Gene3D" id="1.10.10.10">
    <property type="entry name" value="Winged helix-like DNA-binding domain superfamily/Winged helix DNA-binding domain"/>
    <property type="match status" value="2"/>
</dbReference>
<organism evidence="2 3">
    <name type="scientific">Phytohabitans aurantiacus</name>
    <dbReference type="NCBI Taxonomy" id="3016789"/>
    <lineage>
        <taxon>Bacteria</taxon>
        <taxon>Bacillati</taxon>
        <taxon>Actinomycetota</taxon>
        <taxon>Actinomycetes</taxon>
        <taxon>Micromonosporales</taxon>
        <taxon>Micromonosporaceae</taxon>
    </lineage>
</organism>
<name>A0ABQ5QQA1_9ACTN</name>
<keyword evidence="3" id="KW-1185">Reference proteome</keyword>
<evidence type="ECO:0000313" key="2">
    <source>
        <dbReference type="EMBL" id="GLH96733.1"/>
    </source>
</evidence>
<dbReference type="InterPro" id="IPR016032">
    <property type="entry name" value="Sig_transdc_resp-reg_C-effctor"/>
</dbReference>
<accession>A0ABQ5QQA1</accession>